<accession>A0AAV6VJN1</accession>
<dbReference type="Proteomes" id="UP000827092">
    <property type="component" value="Unassembled WGS sequence"/>
</dbReference>
<proteinExistence type="predicted"/>
<name>A0AAV6VJN1_9ARAC</name>
<reference evidence="2 3" key="1">
    <citation type="journal article" date="2022" name="Nat. Ecol. Evol.">
        <title>A masculinizing supergene underlies an exaggerated male reproductive morph in a spider.</title>
        <authorList>
            <person name="Hendrickx F."/>
            <person name="De Corte Z."/>
            <person name="Sonet G."/>
            <person name="Van Belleghem S.M."/>
            <person name="Kostlbacher S."/>
            <person name="Vangestel C."/>
        </authorList>
    </citation>
    <scope>NUCLEOTIDE SEQUENCE [LARGE SCALE GENOMIC DNA]</scope>
    <source>
        <strain evidence="2">W744_W776</strain>
    </source>
</reference>
<organism evidence="2 3">
    <name type="scientific">Oedothorax gibbosus</name>
    <dbReference type="NCBI Taxonomy" id="931172"/>
    <lineage>
        <taxon>Eukaryota</taxon>
        <taxon>Metazoa</taxon>
        <taxon>Ecdysozoa</taxon>
        <taxon>Arthropoda</taxon>
        <taxon>Chelicerata</taxon>
        <taxon>Arachnida</taxon>
        <taxon>Araneae</taxon>
        <taxon>Araneomorphae</taxon>
        <taxon>Entelegynae</taxon>
        <taxon>Araneoidea</taxon>
        <taxon>Linyphiidae</taxon>
        <taxon>Erigoninae</taxon>
        <taxon>Oedothorax</taxon>
    </lineage>
</organism>
<evidence type="ECO:0000256" key="1">
    <source>
        <dbReference type="SAM" id="MobiDB-lite"/>
    </source>
</evidence>
<evidence type="ECO:0000313" key="2">
    <source>
        <dbReference type="EMBL" id="KAG8196777.1"/>
    </source>
</evidence>
<gene>
    <name evidence="2" type="ORF">JTE90_014509</name>
</gene>
<keyword evidence="3" id="KW-1185">Reference proteome</keyword>
<feature type="region of interest" description="Disordered" evidence="1">
    <location>
        <begin position="292"/>
        <end position="337"/>
    </location>
</feature>
<protein>
    <submittedName>
        <fullName evidence="2">Uncharacterized protein</fullName>
    </submittedName>
</protein>
<feature type="compositionally biased region" description="Acidic residues" evidence="1">
    <location>
        <begin position="300"/>
        <end position="313"/>
    </location>
</feature>
<sequence length="337" mass="38405">MEAQDNWITAVIFEHACKENFKTVTKRMLEDPDLSTKITENTLNSESVTLQKPRVQPVYLFVSLLKQMNSLEDFGFNTASSPSINVLPTMLELLESTYKQFNFMSLRRYFTLTSELKLLDLLNLIVENSESSLVVQKLNQHFPRWTSNYRLSLEKDYKIENSKVLEKVEESHTQCRRLILKLAVDKSHRAKYMSEQYLTDLNRLTKESKAYILEIITSLELHTGPSALEKISTEKEMDFSNSDDLSVQLLLDYTQPEITSDTLLKYLDDLGPSFNSQPTSALTSCLLPFDTMSEGSDASEQSDSECESSEEDGDSVKSMPDTSSKTDNISEEAMDLI</sequence>
<dbReference type="EMBL" id="JAFNEN010000064">
    <property type="protein sequence ID" value="KAG8196777.1"/>
    <property type="molecule type" value="Genomic_DNA"/>
</dbReference>
<evidence type="ECO:0000313" key="3">
    <source>
        <dbReference type="Proteomes" id="UP000827092"/>
    </source>
</evidence>
<dbReference type="AlphaFoldDB" id="A0AAV6VJN1"/>
<comment type="caution">
    <text evidence="2">The sequence shown here is derived from an EMBL/GenBank/DDBJ whole genome shotgun (WGS) entry which is preliminary data.</text>
</comment>